<dbReference type="InterPro" id="IPR012340">
    <property type="entry name" value="NA-bd_OB-fold"/>
</dbReference>
<evidence type="ECO:0000256" key="6">
    <source>
        <dbReference type="ARBA" id="ARBA00033409"/>
    </source>
</evidence>
<keyword evidence="4 7" id="KW-0233">DNA recombination</keyword>
<dbReference type="InterPro" id="IPR042242">
    <property type="entry name" value="RecO_C"/>
</dbReference>
<dbReference type="Proteomes" id="UP000176329">
    <property type="component" value="Unassembled WGS sequence"/>
</dbReference>
<dbReference type="InterPro" id="IPR003717">
    <property type="entry name" value="RecO"/>
</dbReference>
<comment type="caution">
    <text evidence="9">The sequence shown here is derived from an EMBL/GenBank/DDBJ whole genome shotgun (WGS) entry which is preliminary data.</text>
</comment>
<keyword evidence="5 7" id="KW-0234">DNA repair</keyword>
<organism evidence="9 10">
    <name type="scientific">Candidatus Magasanikbacteria bacterium RIFCSPHIGHO2_01_FULL_50_8</name>
    <dbReference type="NCBI Taxonomy" id="1798674"/>
    <lineage>
        <taxon>Bacteria</taxon>
        <taxon>Candidatus Magasanikiibacteriota</taxon>
    </lineage>
</organism>
<dbReference type="SUPFAM" id="SSF57863">
    <property type="entry name" value="ArfGap/RecO-like zinc finger"/>
    <property type="match status" value="1"/>
</dbReference>
<comment type="function">
    <text evidence="7">Involved in DNA repair and RecF pathway recombination.</text>
</comment>
<dbReference type="HAMAP" id="MF_00201">
    <property type="entry name" value="RecO"/>
    <property type="match status" value="1"/>
</dbReference>
<dbReference type="GO" id="GO:0006302">
    <property type="term" value="P:double-strand break repair"/>
    <property type="evidence" value="ECO:0007669"/>
    <property type="project" value="TreeGrafter"/>
</dbReference>
<sequence>MTITDDAIILSRESWRESDKRVCFYTRSHGKVHAVAVGAHKIRSKLSGHLEPLREVKVMFASGRRSFKIAQAVTNRSFLTTAIAIEQVRRMGTIVRFVERATEERERDTELFTLLQRSLASLSAAGGLRDVQIASGVALHTLAARLGIAPRLSQCVVCSRADELRFFSAEHGGMVCRTCRVEGSVLPIDRAPEALERYLIAHLQWLHMV</sequence>
<evidence type="ECO:0000256" key="7">
    <source>
        <dbReference type="HAMAP-Rule" id="MF_00201"/>
    </source>
</evidence>
<feature type="domain" description="DNA replication/recombination mediator RecO N-terminal" evidence="8">
    <location>
        <begin position="1"/>
        <end position="75"/>
    </location>
</feature>
<proteinExistence type="inferred from homology"/>
<dbReference type="PANTHER" id="PTHR33991:SF1">
    <property type="entry name" value="DNA REPAIR PROTEIN RECO"/>
    <property type="match status" value="1"/>
</dbReference>
<dbReference type="GO" id="GO:0006310">
    <property type="term" value="P:DNA recombination"/>
    <property type="evidence" value="ECO:0007669"/>
    <property type="project" value="UniProtKB-UniRule"/>
</dbReference>
<reference evidence="9 10" key="1">
    <citation type="journal article" date="2016" name="Nat. Commun.">
        <title>Thousands of microbial genomes shed light on interconnected biogeochemical processes in an aquifer system.</title>
        <authorList>
            <person name="Anantharaman K."/>
            <person name="Brown C.T."/>
            <person name="Hug L.A."/>
            <person name="Sharon I."/>
            <person name="Castelle C.J."/>
            <person name="Probst A.J."/>
            <person name="Thomas B.C."/>
            <person name="Singh A."/>
            <person name="Wilkins M.J."/>
            <person name="Karaoz U."/>
            <person name="Brodie E.L."/>
            <person name="Williams K.H."/>
            <person name="Hubbard S.S."/>
            <person name="Banfield J.F."/>
        </authorList>
    </citation>
    <scope>NUCLEOTIDE SEQUENCE [LARGE SCALE GENOMIC DNA]</scope>
</reference>
<dbReference type="PANTHER" id="PTHR33991">
    <property type="entry name" value="DNA REPAIR PROTEIN RECO"/>
    <property type="match status" value="1"/>
</dbReference>
<evidence type="ECO:0000259" key="8">
    <source>
        <dbReference type="Pfam" id="PF11967"/>
    </source>
</evidence>
<dbReference type="Gene3D" id="2.40.50.140">
    <property type="entry name" value="Nucleic acid-binding proteins"/>
    <property type="match status" value="1"/>
</dbReference>
<dbReference type="Gene3D" id="1.20.1440.120">
    <property type="entry name" value="Recombination protein O, C-terminal domain"/>
    <property type="match status" value="1"/>
</dbReference>
<dbReference type="InterPro" id="IPR022572">
    <property type="entry name" value="DNA_rep/recomb_RecO_N"/>
</dbReference>
<dbReference type="AlphaFoldDB" id="A0A1F6LNG6"/>
<name>A0A1F6LNG6_9BACT</name>
<evidence type="ECO:0000256" key="4">
    <source>
        <dbReference type="ARBA" id="ARBA00023172"/>
    </source>
</evidence>
<dbReference type="Pfam" id="PF11967">
    <property type="entry name" value="RecO_N"/>
    <property type="match status" value="1"/>
</dbReference>
<dbReference type="EMBL" id="MFPV01000051">
    <property type="protein sequence ID" value="OGH60855.1"/>
    <property type="molecule type" value="Genomic_DNA"/>
</dbReference>
<dbReference type="NCBIfam" id="TIGR00613">
    <property type="entry name" value="reco"/>
    <property type="match status" value="1"/>
</dbReference>
<evidence type="ECO:0000313" key="9">
    <source>
        <dbReference type="EMBL" id="OGH60855.1"/>
    </source>
</evidence>
<protein>
    <recommendedName>
        <fullName evidence="2 7">DNA repair protein RecO</fullName>
    </recommendedName>
    <alternativeName>
        <fullName evidence="6 7">Recombination protein O</fullName>
    </alternativeName>
</protein>
<accession>A0A1F6LNG6</accession>
<evidence type="ECO:0000256" key="3">
    <source>
        <dbReference type="ARBA" id="ARBA00022763"/>
    </source>
</evidence>
<dbReference type="SUPFAM" id="SSF50249">
    <property type="entry name" value="Nucleic acid-binding proteins"/>
    <property type="match status" value="1"/>
</dbReference>
<evidence type="ECO:0000256" key="2">
    <source>
        <dbReference type="ARBA" id="ARBA00021310"/>
    </source>
</evidence>
<comment type="similarity">
    <text evidence="1 7">Belongs to the RecO family.</text>
</comment>
<dbReference type="Pfam" id="PF02565">
    <property type="entry name" value="RecO_C"/>
    <property type="match status" value="1"/>
</dbReference>
<keyword evidence="3 7" id="KW-0227">DNA damage</keyword>
<evidence type="ECO:0000313" key="10">
    <source>
        <dbReference type="Proteomes" id="UP000176329"/>
    </source>
</evidence>
<dbReference type="GO" id="GO:0043590">
    <property type="term" value="C:bacterial nucleoid"/>
    <property type="evidence" value="ECO:0007669"/>
    <property type="project" value="TreeGrafter"/>
</dbReference>
<dbReference type="InterPro" id="IPR037278">
    <property type="entry name" value="ARFGAP/RecO"/>
</dbReference>
<evidence type="ECO:0000256" key="1">
    <source>
        <dbReference type="ARBA" id="ARBA00007452"/>
    </source>
</evidence>
<gene>
    <name evidence="7" type="primary">recO</name>
    <name evidence="9" type="ORF">A2848_01890</name>
</gene>
<evidence type="ECO:0000256" key="5">
    <source>
        <dbReference type="ARBA" id="ARBA00023204"/>
    </source>
</evidence>